<feature type="chain" id="PRO_5031004263" description="Lipoprotein" evidence="1">
    <location>
        <begin position="28"/>
        <end position="158"/>
    </location>
</feature>
<proteinExistence type="predicted"/>
<evidence type="ECO:0000256" key="1">
    <source>
        <dbReference type="SAM" id="SignalP"/>
    </source>
</evidence>
<reference evidence="2" key="1">
    <citation type="journal article" date="2020" name="mSystems">
        <title>Genome- and Community-Level Interaction Insights into Carbon Utilization and Element Cycling Functions of Hydrothermarchaeota in Hydrothermal Sediment.</title>
        <authorList>
            <person name="Zhou Z."/>
            <person name="Liu Y."/>
            <person name="Xu W."/>
            <person name="Pan J."/>
            <person name="Luo Z.H."/>
            <person name="Li M."/>
        </authorList>
    </citation>
    <scope>NUCLEOTIDE SEQUENCE [LARGE SCALE GENOMIC DNA]</scope>
    <source>
        <strain evidence="2">HyVt-538</strain>
    </source>
</reference>
<evidence type="ECO:0008006" key="3">
    <source>
        <dbReference type="Google" id="ProtNLM"/>
    </source>
</evidence>
<keyword evidence="1" id="KW-0732">Signal</keyword>
<comment type="caution">
    <text evidence="2">The sequence shown here is derived from an EMBL/GenBank/DDBJ whole genome shotgun (WGS) entry which is preliminary data.</text>
</comment>
<dbReference type="EMBL" id="DROP01000264">
    <property type="protein sequence ID" value="HHI89088.1"/>
    <property type="molecule type" value="Genomic_DNA"/>
</dbReference>
<protein>
    <recommendedName>
        <fullName evidence="3">Lipoprotein</fullName>
    </recommendedName>
</protein>
<dbReference type="PROSITE" id="PS51257">
    <property type="entry name" value="PROKAR_LIPOPROTEIN"/>
    <property type="match status" value="1"/>
</dbReference>
<gene>
    <name evidence="2" type="ORF">ENK01_03960</name>
</gene>
<evidence type="ECO:0000313" key="2">
    <source>
        <dbReference type="EMBL" id="HHI89088.1"/>
    </source>
</evidence>
<feature type="signal peptide" evidence="1">
    <location>
        <begin position="1"/>
        <end position="27"/>
    </location>
</feature>
<sequence length="158" mass="17735">MKGRFVKILPVLALLVTLVGCKTLSGAQKTPDEQNTVAAPDHLPPQTLKKGECALFLFTTEAPKRFVFFHKQGDVRAKFIDGQRAFELQAGTPLDDLSLMETFEIEYIENKNRYFLSAAFTEALEEGRRLRATLKQRKPDGWEKITPLAGVYACETGE</sequence>
<name>A0A7V5NXV6_9PROT</name>
<accession>A0A7V5NXV6</accession>
<dbReference type="Proteomes" id="UP000885806">
    <property type="component" value="Unassembled WGS sequence"/>
</dbReference>
<organism evidence="2">
    <name type="scientific">Hellea balneolensis</name>
    <dbReference type="NCBI Taxonomy" id="287478"/>
    <lineage>
        <taxon>Bacteria</taxon>
        <taxon>Pseudomonadati</taxon>
        <taxon>Pseudomonadota</taxon>
        <taxon>Alphaproteobacteria</taxon>
        <taxon>Maricaulales</taxon>
        <taxon>Robiginitomaculaceae</taxon>
        <taxon>Hellea</taxon>
    </lineage>
</organism>
<dbReference type="AlphaFoldDB" id="A0A7V5NXV6"/>